<protein>
    <submittedName>
        <fullName evidence="5">Ure2p5</fullName>
        <ecNumber evidence="5">2.5.1.18</ecNumber>
    </submittedName>
</protein>
<sequence>MSQCQSRASMALFRADSRSACRNMVFITPTRSSSVPSYTSSRCRWTAAFRLSAPPRNRLFHSNPRFPSTYFNFSTSTRTHSTSTNRMATAPPYNDLKYYTFGTPNGLKPAIVLEELGLKYKVEKIDISKNVQKEDWYLAINPNGRIPALKDGELRVFETGAIMLYLTDHYDKDNTLNYPQGSSEYYEVMSWLMWQMGGLGPMQGQANHFRAMAGVYSEYGIKRYMDETKRLFDVLESRLGKADWLAGDKYTIADIASYSWVRAAPLFLGIELDSWPGIDKWLKRIAERPAVQRAQKIPEGTRSVEELAAMGEAMRNKVDAMKETKRDS</sequence>
<dbReference type="Gene3D" id="1.20.1050.10">
    <property type="match status" value="1"/>
</dbReference>
<dbReference type="InterPro" id="IPR036249">
    <property type="entry name" value="Thioredoxin-like_sf"/>
</dbReference>
<feature type="domain" description="GST N-terminal" evidence="3">
    <location>
        <begin position="93"/>
        <end position="174"/>
    </location>
</feature>
<dbReference type="Gene3D" id="3.40.30.10">
    <property type="entry name" value="Glutaredoxin"/>
    <property type="match status" value="1"/>
</dbReference>
<dbReference type="SFLD" id="SFLDS00019">
    <property type="entry name" value="Glutathione_Transferase_(cytos"/>
    <property type="match status" value="1"/>
</dbReference>
<keyword evidence="5" id="KW-0808">Transferase</keyword>
<dbReference type="SFLD" id="SFLDG00358">
    <property type="entry name" value="Main_(cytGST)"/>
    <property type="match status" value="1"/>
</dbReference>
<dbReference type="EC" id="2.5.1.18" evidence="5"/>
<evidence type="ECO:0000256" key="1">
    <source>
        <dbReference type="ARBA" id="ARBA00007409"/>
    </source>
</evidence>
<dbReference type="AlphaFoldDB" id="A0A077D3N2"/>
<dbReference type="InterPro" id="IPR010987">
    <property type="entry name" value="Glutathione-S-Trfase_C-like"/>
</dbReference>
<reference evidence="5" key="1">
    <citation type="submission" date="2014-05" db="EMBL/GenBank/DDBJ databases">
        <title>Diverse strategies conferring extreme cadmium (Cd) tolerance in the dark septate endophyte (DSE), Exophiala pisciphila: evidence from RNA-seq data.</title>
        <authorList>
            <person name="Zhao D."/>
        </authorList>
    </citation>
    <scope>NUCLEOTIDE SEQUENCE</scope>
    <source>
        <strain evidence="5">H93</strain>
    </source>
</reference>
<dbReference type="InterPro" id="IPR004045">
    <property type="entry name" value="Glutathione_S-Trfase_N"/>
</dbReference>
<dbReference type="InterPro" id="IPR040079">
    <property type="entry name" value="Glutathione_S-Trfase"/>
</dbReference>
<dbReference type="InterPro" id="IPR036282">
    <property type="entry name" value="Glutathione-S-Trfase_C_sf"/>
</dbReference>
<evidence type="ECO:0000313" key="5">
    <source>
        <dbReference type="EMBL" id="AIL25477.1"/>
    </source>
</evidence>
<name>A0A077D3N2_9EURO</name>
<dbReference type="CDD" id="cd03048">
    <property type="entry name" value="GST_N_Ure2p_like"/>
    <property type="match status" value="1"/>
</dbReference>
<dbReference type="InterPro" id="IPR004046">
    <property type="entry name" value="GST_C"/>
</dbReference>
<proteinExistence type="evidence at transcript level"/>
<evidence type="ECO:0000256" key="2">
    <source>
        <dbReference type="RuleBase" id="RU003494"/>
    </source>
</evidence>
<dbReference type="SFLD" id="SFLDG01151">
    <property type="entry name" value="Main.2:_Nu-like"/>
    <property type="match status" value="1"/>
</dbReference>
<dbReference type="PANTHER" id="PTHR44051">
    <property type="entry name" value="GLUTATHIONE S-TRANSFERASE-RELATED"/>
    <property type="match status" value="1"/>
</dbReference>
<dbReference type="PROSITE" id="PS50404">
    <property type="entry name" value="GST_NTER"/>
    <property type="match status" value="1"/>
</dbReference>
<feature type="domain" description="GST C-terminal" evidence="4">
    <location>
        <begin position="181"/>
        <end position="307"/>
    </location>
</feature>
<dbReference type="PANTHER" id="PTHR44051:SF8">
    <property type="entry name" value="GLUTATHIONE S-TRANSFERASE GSTA"/>
    <property type="match status" value="1"/>
</dbReference>
<evidence type="ECO:0000259" key="3">
    <source>
        <dbReference type="PROSITE" id="PS50404"/>
    </source>
</evidence>
<dbReference type="GO" id="GO:0004364">
    <property type="term" value="F:glutathione transferase activity"/>
    <property type="evidence" value="ECO:0007669"/>
    <property type="project" value="UniProtKB-EC"/>
</dbReference>
<dbReference type="EMBL" id="KJ862277">
    <property type="protein sequence ID" value="AIL25477.1"/>
    <property type="molecule type" value="mRNA"/>
</dbReference>
<accession>A0A077D3N2</accession>
<dbReference type="SUPFAM" id="SSF52833">
    <property type="entry name" value="Thioredoxin-like"/>
    <property type="match status" value="1"/>
</dbReference>
<comment type="similarity">
    <text evidence="1 2">Belongs to the GST superfamily.</text>
</comment>
<dbReference type="SFLD" id="SFLDG01150">
    <property type="entry name" value="Main.1:_Beta-like"/>
    <property type="match status" value="1"/>
</dbReference>
<dbReference type="SUPFAM" id="SSF47616">
    <property type="entry name" value="GST C-terminal domain-like"/>
    <property type="match status" value="1"/>
</dbReference>
<dbReference type="Pfam" id="PF00043">
    <property type="entry name" value="GST_C"/>
    <property type="match status" value="1"/>
</dbReference>
<organism evidence="5">
    <name type="scientific">Exophiala pisciphila</name>
    <dbReference type="NCBI Taxonomy" id="86051"/>
    <lineage>
        <taxon>Eukaryota</taxon>
        <taxon>Fungi</taxon>
        <taxon>Dikarya</taxon>
        <taxon>Ascomycota</taxon>
        <taxon>Pezizomycotina</taxon>
        <taxon>Eurotiomycetes</taxon>
        <taxon>Chaetothyriomycetidae</taxon>
        <taxon>Chaetothyriales</taxon>
        <taxon>Herpotrichiellaceae</taxon>
        <taxon>Exophiala</taxon>
    </lineage>
</organism>
<reference evidence="5" key="2">
    <citation type="journal article" date="2015" name="PLoS ONE">
        <title>Identification of Glutathione S-Transferase (GST) Genes from a Dark Septate Endophytic Fungus (Exophiala pisciphila) and Their Expression Patterns under Varied Metals Stress.</title>
        <authorList>
            <person name="Shen M."/>
            <person name="Zhao D.K."/>
            <person name="Qiao Q."/>
            <person name="Liu L."/>
            <person name="Wang J.L."/>
            <person name="Cao G.H."/>
            <person name="Li T."/>
            <person name="Zhao Z.W."/>
        </authorList>
    </citation>
    <scope>NUCLEOTIDE SEQUENCE</scope>
    <source>
        <strain evidence="5">H93</strain>
    </source>
</reference>
<dbReference type="PROSITE" id="PS50405">
    <property type="entry name" value="GST_CTER"/>
    <property type="match status" value="1"/>
</dbReference>
<dbReference type="Pfam" id="PF02798">
    <property type="entry name" value="GST_N"/>
    <property type="match status" value="1"/>
</dbReference>
<evidence type="ECO:0000259" key="4">
    <source>
        <dbReference type="PROSITE" id="PS50405"/>
    </source>
</evidence>